<evidence type="ECO:0000256" key="5">
    <source>
        <dbReference type="SAM" id="SignalP"/>
    </source>
</evidence>
<dbReference type="InterPro" id="IPR035669">
    <property type="entry name" value="SGNH_plant_lipase-like"/>
</dbReference>
<dbReference type="EC" id="3.1.1.80" evidence="6"/>
<organism evidence="6 7">
    <name type="scientific">Salvia divinorum</name>
    <name type="common">Maria pastora</name>
    <name type="synonym">Diviner's sage</name>
    <dbReference type="NCBI Taxonomy" id="28513"/>
    <lineage>
        <taxon>Eukaryota</taxon>
        <taxon>Viridiplantae</taxon>
        <taxon>Streptophyta</taxon>
        <taxon>Embryophyta</taxon>
        <taxon>Tracheophyta</taxon>
        <taxon>Spermatophyta</taxon>
        <taxon>Magnoliopsida</taxon>
        <taxon>eudicotyledons</taxon>
        <taxon>Gunneridae</taxon>
        <taxon>Pentapetalae</taxon>
        <taxon>asterids</taxon>
        <taxon>lamiids</taxon>
        <taxon>Lamiales</taxon>
        <taxon>Lamiaceae</taxon>
        <taxon>Nepetoideae</taxon>
        <taxon>Mentheae</taxon>
        <taxon>Salviinae</taxon>
        <taxon>Salvia</taxon>
        <taxon>Salvia subgen. Calosphace</taxon>
    </lineage>
</organism>
<dbReference type="Pfam" id="PF00657">
    <property type="entry name" value="Lipase_GDSL"/>
    <property type="match status" value="1"/>
</dbReference>
<evidence type="ECO:0000256" key="2">
    <source>
        <dbReference type="ARBA" id="ARBA00022729"/>
    </source>
</evidence>
<evidence type="ECO:0000256" key="4">
    <source>
        <dbReference type="ARBA" id="ARBA00023180"/>
    </source>
</evidence>
<dbReference type="Proteomes" id="UP001567538">
    <property type="component" value="Unassembled WGS sequence"/>
</dbReference>
<name>A0ABD1I285_SALDI</name>
<dbReference type="EMBL" id="JBEAFC010000003">
    <property type="protein sequence ID" value="KAL1562846.1"/>
    <property type="molecule type" value="Genomic_DNA"/>
</dbReference>
<protein>
    <submittedName>
        <fullName evidence="6">Acetylajmaline esterase</fullName>
        <ecNumber evidence="6">3.1.1.80</ecNumber>
    </submittedName>
</protein>
<keyword evidence="3 6" id="KW-0378">Hydrolase</keyword>
<feature type="chain" id="PRO_5044876626" evidence="5">
    <location>
        <begin position="26"/>
        <end position="367"/>
    </location>
</feature>
<keyword evidence="2 5" id="KW-0732">Signal</keyword>
<comment type="similarity">
    <text evidence="1">Belongs to the 'GDSL' lipolytic enzyme family.</text>
</comment>
<reference evidence="6 7" key="1">
    <citation type="submission" date="2024-06" db="EMBL/GenBank/DDBJ databases">
        <title>A chromosome level genome sequence of Diviner's sage (Salvia divinorum).</title>
        <authorList>
            <person name="Ford S.A."/>
            <person name="Ro D.-K."/>
            <person name="Ness R.W."/>
            <person name="Phillips M.A."/>
        </authorList>
    </citation>
    <scope>NUCLEOTIDE SEQUENCE [LARGE SCALE GENOMIC DNA]</scope>
    <source>
        <strain evidence="6">SAF-2024a</strain>
        <tissue evidence="6">Leaf</tissue>
    </source>
</reference>
<keyword evidence="7" id="KW-1185">Reference proteome</keyword>
<dbReference type="SUPFAM" id="SSF52266">
    <property type="entry name" value="SGNH hydrolase"/>
    <property type="match status" value="1"/>
</dbReference>
<dbReference type="PANTHER" id="PTHR22835:SF517">
    <property type="entry name" value="GDSL-LIKE LIPASE_ACYLHYDROLASE FAMILY PROTEIN, EXPRESSED"/>
    <property type="match status" value="1"/>
</dbReference>
<evidence type="ECO:0000256" key="3">
    <source>
        <dbReference type="ARBA" id="ARBA00022801"/>
    </source>
</evidence>
<gene>
    <name evidence="6" type="ORF">AAHA92_05376</name>
</gene>
<dbReference type="AlphaFoldDB" id="A0ABD1I285"/>
<dbReference type="CDD" id="cd01837">
    <property type="entry name" value="SGNH_plant_lipase_like"/>
    <property type="match status" value="1"/>
</dbReference>
<dbReference type="GO" id="GO:0033879">
    <property type="term" value="F:acetylajmaline esterase activity"/>
    <property type="evidence" value="ECO:0007669"/>
    <property type="project" value="UniProtKB-EC"/>
</dbReference>
<evidence type="ECO:0000256" key="1">
    <source>
        <dbReference type="ARBA" id="ARBA00008668"/>
    </source>
</evidence>
<dbReference type="InterPro" id="IPR001087">
    <property type="entry name" value="GDSL"/>
</dbReference>
<accession>A0ABD1I285</accession>
<sequence>MAVSSTLKKLVLTLLHLQISSLSHAHLLKTCKIDQLYNIGDSISDTGNLIREIGLATFCARPPYGESFFKKPTGRCSNGLLMIDFMALDAGVPVLPPYKSSGADFRHGVNFAVAGSTALPWYKLAAENVSSSVTNSSLSVQLDWMAAHFKSTCHNQRDCTKKMENALFMFGTIGGNDYNYAFFEGKPIEDVRSMVPQVVNTIMLGVKKVMSYGATRVVVPGNMPIGCLPVYKTQFLTNLSAAYDENQCLKQMNDFSKYHNQQLQQAIHDLQQQNPNATVVYADYYSAYQFLLEHAKSNGFETERACCGIGGKYNYDMPRMCGNDGVVVCPDPDRYISWDGVHLTQRSYKIMVGWLLRQIFSNLHCHF</sequence>
<evidence type="ECO:0000313" key="6">
    <source>
        <dbReference type="EMBL" id="KAL1562846.1"/>
    </source>
</evidence>
<dbReference type="Gene3D" id="3.40.50.1110">
    <property type="entry name" value="SGNH hydrolase"/>
    <property type="match status" value="1"/>
</dbReference>
<feature type="signal peptide" evidence="5">
    <location>
        <begin position="1"/>
        <end position="25"/>
    </location>
</feature>
<proteinExistence type="inferred from homology"/>
<keyword evidence="4" id="KW-0325">Glycoprotein</keyword>
<dbReference type="InterPro" id="IPR036514">
    <property type="entry name" value="SGNH_hydro_sf"/>
</dbReference>
<comment type="caution">
    <text evidence="6">The sequence shown here is derived from an EMBL/GenBank/DDBJ whole genome shotgun (WGS) entry which is preliminary data.</text>
</comment>
<evidence type="ECO:0000313" key="7">
    <source>
        <dbReference type="Proteomes" id="UP001567538"/>
    </source>
</evidence>
<dbReference type="PANTHER" id="PTHR22835">
    <property type="entry name" value="ZINC FINGER FYVE DOMAIN CONTAINING PROTEIN"/>
    <property type="match status" value="1"/>
</dbReference>